<dbReference type="GO" id="GO:0004601">
    <property type="term" value="F:peroxidase activity"/>
    <property type="evidence" value="ECO:0007669"/>
    <property type="project" value="UniProtKB-KW"/>
</dbReference>
<evidence type="ECO:0000256" key="5">
    <source>
        <dbReference type="ARBA" id="ARBA00023004"/>
    </source>
</evidence>
<evidence type="ECO:0000313" key="10">
    <source>
        <dbReference type="Proteomes" id="UP000295146"/>
    </source>
</evidence>
<dbReference type="RefSeq" id="WP_134096787.1">
    <property type="nucleotide sequence ID" value="NZ_SODP01000001.1"/>
</dbReference>
<evidence type="ECO:0000256" key="6">
    <source>
        <dbReference type="ARBA" id="ARBA00025737"/>
    </source>
</evidence>
<comment type="similarity">
    <text evidence="6">Belongs to the DyP-type peroxidase family.</text>
</comment>
<dbReference type="OrthoDB" id="236246at2"/>
<dbReference type="PANTHER" id="PTHR30521:SF5">
    <property type="entry name" value="BLR4509 PROTEIN"/>
    <property type="match status" value="1"/>
</dbReference>
<name>A0A4R8CKA1_9ACTN</name>
<evidence type="ECO:0000259" key="8">
    <source>
        <dbReference type="Pfam" id="PF20628"/>
    </source>
</evidence>
<dbReference type="InterPro" id="IPR011008">
    <property type="entry name" value="Dimeric_a/b-barrel"/>
</dbReference>
<evidence type="ECO:0000256" key="7">
    <source>
        <dbReference type="SAM" id="MobiDB-lite"/>
    </source>
</evidence>
<dbReference type="PANTHER" id="PTHR30521">
    <property type="entry name" value="DEFERROCHELATASE/PEROXIDASE"/>
    <property type="match status" value="1"/>
</dbReference>
<keyword evidence="3" id="KW-0479">Metal-binding</keyword>
<dbReference type="AlphaFoldDB" id="A0A4R8CKA1"/>
<feature type="domain" description="Dyp-type peroxidase C-terminal" evidence="8">
    <location>
        <begin position="227"/>
        <end position="382"/>
    </location>
</feature>
<comment type="caution">
    <text evidence="9">The sequence shown here is derived from an EMBL/GenBank/DDBJ whole genome shotgun (WGS) entry which is preliminary data.</text>
</comment>
<evidence type="ECO:0000313" key="9">
    <source>
        <dbReference type="EMBL" id="TDW74953.1"/>
    </source>
</evidence>
<keyword evidence="10" id="KW-1185">Reference proteome</keyword>
<sequence length="443" mass="49120">MDLFRRLRRRPTLELDDIQAVVLRARPEPYFGSHAILEIGDRAAGQEMLRRLAPRLTSAAGWDEPRPSWPAVAISYQGLVALGVPESSLASFPANFRAGMAARADRLRDTGVNAPKNWEFPFGTSRVHVAVSVYSDNEDDWRREVAEYRRQLHDLPGVNLLSHQDFGATGWNVFGYRDGFSQPLVEGSGAESLPGDGRAIKAGEFVLGYPSETGQPLGMPAPDVLGRNGSYVVFRKYHSHVAAFNKFLYDNGHTEQERELLAAKLVGRWRSGAPLALAPERDDPAIGEDPQRINNFGYADDPRGLRTPVGSHIRRMNPRDSKLEILSDVNIRRIIRRSTSYGDPLPSDRLRDDGASRGLDFIALGARAVDTVEFLQSEWVNSGSFAGLGKEKDPLISRQDKGAYFTVPGSPPRRVHNIQSFNTLLGGEYFFLPSLSAIRWLAG</sequence>
<dbReference type="EMBL" id="SODP01000001">
    <property type="protein sequence ID" value="TDW74953.1"/>
    <property type="molecule type" value="Genomic_DNA"/>
</dbReference>
<dbReference type="PROSITE" id="PS51404">
    <property type="entry name" value="DYP_PEROXIDASE"/>
    <property type="match status" value="1"/>
</dbReference>
<feature type="region of interest" description="Disordered" evidence="7">
    <location>
        <begin position="280"/>
        <end position="301"/>
    </location>
</feature>
<protein>
    <submittedName>
        <fullName evidence="9">Dyp-type peroxidase family</fullName>
    </submittedName>
</protein>
<evidence type="ECO:0000256" key="3">
    <source>
        <dbReference type="ARBA" id="ARBA00022723"/>
    </source>
</evidence>
<gene>
    <name evidence="9" type="ORF">EV653_0061</name>
</gene>
<proteinExistence type="inferred from homology"/>
<dbReference type="SUPFAM" id="SSF54909">
    <property type="entry name" value="Dimeric alpha+beta barrel"/>
    <property type="match status" value="1"/>
</dbReference>
<accession>A0A4R8CKA1</accession>
<dbReference type="InterPro" id="IPR048328">
    <property type="entry name" value="Dyp_perox_C"/>
</dbReference>
<comment type="cofactor">
    <cofactor evidence="1">
        <name>heme b</name>
        <dbReference type="ChEBI" id="CHEBI:60344"/>
    </cofactor>
</comment>
<dbReference type="GO" id="GO:0046872">
    <property type="term" value="F:metal ion binding"/>
    <property type="evidence" value="ECO:0007669"/>
    <property type="project" value="UniProtKB-KW"/>
</dbReference>
<keyword evidence="2 9" id="KW-0575">Peroxidase</keyword>
<dbReference type="Proteomes" id="UP000295146">
    <property type="component" value="Unassembled WGS sequence"/>
</dbReference>
<reference evidence="9 10" key="1">
    <citation type="submission" date="2019-03" db="EMBL/GenBank/DDBJ databases">
        <title>Genomic Encyclopedia of Type Strains, Phase III (KMG-III): the genomes of soil and plant-associated and newly described type strains.</title>
        <authorList>
            <person name="Whitman W."/>
        </authorList>
    </citation>
    <scope>NUCLEOTIDE SEQUENCE [LARGE SCALE GENOMIC DNA]</scope>
    <source>
        <strain evidence="9 10">VKM Ac-2573</strain>
    </source>
</reference>
<dbReference type="GO" id="GO:0020037">
    <property type="term" value="F:heme binding"/>
    <property type="evidence" value="ECO:0007669"/>
    <property type="project" value="InterPro"/>
</dbReference>
<evidence type="ECO:0000256" key="1">
    <source>
        <dbReference type="ARBA" id="ARBA00001970"/>
    </source>
</evidence>
<dbReference type="Pfam" id="PF20628">
    <property type="entry name" value="Dyp_perox_C"/>
    <property type="match status" value="1"/>
</dbReference>
<organism evidence="9 10">
    <name type="scientific">Kribbella pratensis</name>
    <dbReference type="NCBI Taxonomy" id="2512112"/>
    <lineage>
        <taxon>Bacteria</taxon>
        <taxon>Bacillati</taxon>
        <taxon>Actinomycetota</taxon>
        <taxon>Actinomycetes</taxon>
        <taxon>Propionibacteriales</taxon>
        <taxon>Kribbellaceae</taxon>
        <taxon>Kribbella</taxon>
    </lineage>
</organism>
<evidence type="ECO:0000256" key="4">
    <source>
        <dbReference type="ARBA" id="ARBA00023002"/>
    </source>
</evidence>
<evidence type="ECO:0000256" key="2">
    <source>
        <dbReference type="ARBA" id="ARBA00022559"/>
    </source>
</evidence>
<dbReference type="GO" id="GO:0005829">
    <property type="term" value="C:cytosol"/>
    <property type="evidence" value="ECO:0007669"/>
    <property type="project" value="TreeGrafter"/>
</dbReference>
<keyword evidence="5" id="KW-0408">Iron</keyword>
<keyword evidence="4" id="KW-0560">Oxidoreductase</keyword>
<dbReference type="InterPro" id="IPR006314">
    <property type="entry name" value="Dyp_peroxidase"/>
</dbReference>